<feature type="transmembrane region" description="Helical" evidence="1">
    <location>
        <begin position="440"/>
        <end position="463"/>
    </location>
</feature>
<keyword evidence="1" id="KW-0812">Transmembrane</keyword>
<keyword evidence="1" id="KW-0472">Membrane</keyword>
<feature type="transmembrane region" description="Helical" evidence="1">
    <location>
        <begin position="997"/>
        <end position="1024"/>
    </location>
</feature>
<dbReference type="PANTHER" id="PTHR32063">
    <property type="match status" value="1"/>
</dbReference>
<gene>
    <name evidence="2" type="ORF">ACFQDI_02020</name>
</gene>
<dbReference type="PANTHER" id="PTHR32063:SF8">
    <property type="entry name" value="CATION EFFLUX PROTEIN"/>
    <property type="match status" value="1"/>
</dbReference>
<dbReference type="Gene3D" id="3.30.2090.10">
    <property type="entry name" value="Multidrug efflux transporter AcrB TolC docking domain, DN and DC subdomains"/>
    <property type="match status" value="2"/>
</dbReference>
<reference evidence="3" key="1">
    <citation type="journal article" date="2019" name="Int. J. Syst. Evol. Microbiol.">
        <title>The Global Catalogue of Microorganisms (GCM) 10K type strain sequencing project: providing services to taxonomists for standard genome sequencing and annotation.</title>
        <authorList>
            <consortium name="The Broad Institute Genomics Platform"/>
            <consortium name="The Broad Institute Genome Sequencing Center for Infectious Disease"/>
            <person name="Wu L."/>
            <person name="Ma J."/>
        </authorList>
    </citation>
    <scope>NUCLEOTIDE SEQUENCE [LARGE SCALE GENOMIC DNA]</scope>
    <source>
        <strain evidence="3">CGMCC 4.1469</strain>
    </source>
</reference>
<keyword evidence="1" id="KW-1133">Transmembrane helix</keyword>
<dbReference type="SUPFAM" id="SSF82714">
    <property type="entry name" value="Multidrug efflux transporter AcrB TolC docking domain, DN and DC subdomains"/>
    <property type="match status" value="2"/>
</dbReference>
<protein>
    <submittedName>
        <fullName evidence="2">Efflux RND transporter permease subunit</fullName>
    </submittedName>
</protein>
<dbReference type="InterPro" id="IPR027463">
    <property type="entry name" value="AcrB_DN_DC_subdom"/>
</dbReference>
<accession>A0ABW0KJE8</accession>
<sequence length="1039" mass="111194">MSLPRLALRHPWTVIVAVVAILLGAWQAKEKMARDVFPTLGIPTIYVAQPYGGMDPLQMEGYLTYYYEYHFLYIAGIEHVESKNIQGASIMKLQFHPGTDMSAALSETIAYVNRARSFMPPGTPGAFVTRFDAGSVPVGNLVFSTENPARTVGQMQDAALNMVRPLFATLPGVSAPPPFGGSARTILINVKPDRLRAYGLSPDDVVAAMTAANTISPSGNLSLPNSFPIVPTNAVVKNIQDLAAVPVKVTDQGAVYVRDLGEVSDGSDMLYSIAIVNGKRTVYMPVTKRSDASTLSVVELVKQNLPKFKAACPEDINVTFEFDQSPWIIRAIRDLVKEGILGAALTGLMVLIFLRDLRSAFIVVLNIPIAIAAAMLALWIGGYTINLMTLGGLALAVGILVDEATVEIENIHRHLKMGGGRSLARLVLDASEETIGPRSLSMLCVLAVFVPSFFMTGAAKALFLPLSLAVGFSMIASYLLSSTLVPVLNIWWHREATSRSETVPVALAAASRKIALLFKPSIALRHILVPAYLVGVVFAISILLPFLGTEIFPQIDAGQLQLRLRAPTATRLETTEQIALRTLAIVGEETGPDKVAISMGLVGVHAPNYPVNLIHQWNSGPEEAILQIQLKEGSGVAVAPLREKLRARLAAEFPQVQFSFEPADIVSRVMALGSPTPIEVAVSGKDFAASRAHAELLKTKLAELKDLRDVQFSQTLDYPSVDVHIDRERAGLLGVKMSDATRSLVAATTSSRFTVPNFWADTKTGVSYSLQVQVPQPLMKSLEDLRNVPVTAQNRPPVPLRNIAKVTEGSVIGQYDRYNMARSISITANLQGRPLGSIAKEVEKIIVANPAPAGVSVVLRGQVQPLKELQSGLQTGLLMAIITILLLLVASFQSVRLAFIVLTTIPAALLGVVLALMFTGTTLNLQSFMGAIMSVGVAVANAILLVTFAHRAQLGGMSKRDAALEGATSRLRPILMTTLAMIAGMIPMALARSQTSPLAVATIGGLALATVATLLVLPAVYALLASKTAKPASLEPLES</sequence>
<feature type="transmembrane region" description="Helical" evidence="1">
    <location>
        <begin position="360"/>
        <end position="380"/>
    </location>
</feature>
<proteinExistence type="predicted"/>
<dbReference type="EMBL" id="JBHSMQ010000001">
    <property type="protein sequence ID" value="MFC5453618.1"/>
    <property type="molecule type" value="Genomic_DNA"/>
</dbReference>
<dbReference type="PRINTS" id="PR00702">
    <property type="entry name" value="ACRIFLAVINRP"/>
</dbReference>
<comment type="caution">
    <text evidence="2">The sequence shown here is derived from an EMBL/GenBank/DDBJ whole genome shotgun (WGS) entry which is preliminary data.</text>
</comment>
<evidence type="ECO:0000313" key="3">
    <source>
        <dbReference type="Proteomes" id="UP001596052"/>
    </source>
</evidence>
<name>A0ABW0KJE8_9BACT</name>
<feature type="transmembrane region" description="Helical" evidence="1">
    <location>
        <begin position="897"/>
        <end position="918"/>
    </location>
</feature>
<feature type="transmembrane region" description="Helical" evidence="1">
    <location>
        <begin position="469"/>
        <end position="492"/>
    </location>
</feature>
<feature type="transmembrane region" description="Helical" evidence="1">
    <location>
        <begin position="930"/>
        <end position="950"/>
    </location>
</feature>
<dbReference type="Gene3D" id="3.30.70.1440">
    <property type="entry name" value="Multidrug efflux transporter AcrB pore domain"/>
    <property type="match status" value="1"/>
</dbReference>
<feature type="transmembrane region" description="Helical" evidence="1">
    <location>
        <begin position="971"/>
        <end position="991"/>
    </location>
</feature>
<dbReference type="Proteomes" id="UP001596052">
    <property type="component" value="Unassembled WGS sequence"/>
</dbReference>
<dbReference type="Gene3D" id="3.30.70.1320">
    <property type="entry name" value="Multidrug efflux transporter AcrB pore domain like"/>
    <property type="match status" value="1"/>
</dbReference>
<dbReference type="SUPFAM" id="SSF82866">
    <property type="entry name" value="Multidrug efflux transporter AcrB transmembrane domain"/>
    <property type="match status" value="2"/>
</dbReference>
<evidence type="ECO:0000313" key="2">
    <source>
        <dbReference type="EMBL" id="MFC5453618.1"/>
    </source>
</evidence>
<dbReference type="InterPro" id="IPR001036">
    <property type="entry name" value="Acrflvin-R"/>
</dbReference>
<dbReference type="RefSeq" id="WP_377162865.1">
    <property type="nucleotide sequence ID" value="NZ_JBHSMQ010000001.1"/>
</dbReference>
<feature type="transmembrane region" description="Helical" evidence="1">
    <location>
        <begin position="872"/>
        <end position="890"/>
    </location>
</feature>
<evidence type="ECO:0000256" key="1">
    <source>
        <dbReference type="SAM" id="Phobius"/>
    </source>
</evidence>
<dbReference type="Gene3D" id="1.20.1640.10">
    <property type="entry name" value="Multidrug efflux transporter AcrB transmembrane domain"/>
    <property type="match status" value="2"/>
</dbReference>
<dbReference type="Pfam" id="PF00873">
    <property type="entry name" value="ACR_tran"/>
    <property type="match status" value="1"/>
</dbReference>
<feature type="transmembrane region" description="Helical" evidence="1">
    <location>
        <begin position="527"/>
        <end position="547"/>
    </location>
</feature>
<organism evidence="2 3">
    <name type="scientific">Prosthecobacter fluviatilis</name>
    <dbReference type="NCBI Taxonomy" id="445931"/>
    <lineage>
        <taxon>Bacteria</taxon>
        <taxon>Pseudomonadati</taxon>
        <taxon>Verrucomicrobiota</taxon>
        <taxon>Verrucomicrobiia</taxon>
        <taxon>Verrucomicrobiales</taxon>
        <taxon>Verrucomicrobiaceae</taxon>
        <taxon>Prosthecobacter</taxon>
    </lineage>
</organism>
<keyword evidence="3" id="KW-1185">Reference proteome</keyword>
<dbReference type="Gene3D" id="3.30.70.1430">
    <property type="entry name" value="Multidrug efflux transporter AcrB pore domain"/>
    <property type="match status" value="2"/>
</dbReference>
<dbReference type="SUPFAM" id="SSF82693">
    <property type="entry name" value="Multidrug efflux transporter AcrB pore domain, PN1, PN2, PC1 and PC2 subdomains"/>
    <property type="match status" value="2"/>
</dbReference>